<feature type="signal peptide" evidence="2">
    <location>
        <begin position="1"/>
        <end position="31"/>
    </location>
</feature>
<sequence>MTQVPRPRRLFAPSVVTTLATLVAPAPSASAAPPPAGGTEARSVLSSLDNQELQALHRMATLDVGGLRVTDKEPVDHPVVPLDGVAAAESQQSATVGEGGVSGGDRGSADE</sequence>
<reference evidence="3" key="1">
    <citation type="submission" date="2022-10" db="EMBL/GenBank/DDBJ databases">
        <title>The complete genomes of actinobacterial strains from the NBC collection.</title>
        <authorList>
            <person name="Joergensen T.S."/>
            <person name="Alvarez Arevalo M."/>
            <person name="Sterndorff E.B."/>
            <person name="Faurdal D."/>
            <person name="Vuksanovic O."/>
            <person name="Mourched A.-S."/>
            <person name="Charusanti P."/>
            <person name="Shaw S."/>
            <person name="Blin K."/>
            <person name="Weber T."/>
        </authorList>
    </citation>
    <scope>NUCLEOTIDE SEQUENCE</scope>
    <source>
        <strain evidence="3">NBC_00119</strain>
    </source>
</reference>
<accession>A0AAU1UKC8</accession>
<evidence type="ECO:0000256" key="1">
    <source>
        <dbReference type="SAM" id="MobiDB-lite"/>
    </source>
</evidence>
<organism evidence="3">
    <name type="scientific">Streptomyces sp. NBC_00119</name>
    <dbReference type="NCBI Taxonomy" id="2975659"/>
    <lineage>
        <taxon>Bacteria</taxon>
        <taxon>Bacillati</taxon>
        <taxon>Actinomycetota</taxon>
        <taxon>Actinomycetes</taxon>
        <taxon>Kitasatosporales</taxon>
        <taxon>Streptomycetaceae</taxon>
        <taxon>Streptomyces</taxon>
    </lineage>
</organism>
<feature type="region of interest" description="Disordered" evidence="1">
    <location>
        <begin position="87"/>
        <end position="111"/>
    </location>
</feature>
<evidence type="ECO:0008006" key="4">
    <source>
        <dbReference type="Google" id="ProtNLM"/>
    </source>
</evidence>
<keyword evidence="2" id="KW-0732">Signal</keyword>
<proteinExistence type="predicted"/>
<evidence type="ECO:0000313" key="3">
    <source>
        <dbReference type="EMBL" id="WTS17690.1"/>
    </source>
</evidence>
<feature type="chain" id="PRO_5043659200" description="Secreted protein" evidence="2">
    <location>
        <begin position="32"/>
        <end position="111"/>
    </location>
</feature>
<feature type="compositionally biased region" description="Gly residues" evidence="1">
    <location>
        <begin position="97"/>
        <end position="111"/>
    </location>
</feature>
<name>A0AAU1UKC8_9ACTN</name>
<gene>
    <name evidence="3" type="ORF">OHU69_45705</name>
</gene>
<protein>
    <recommendedName>
        <fullName evidence="4">Secreted protein</fullName>
    </recommendedName>
</protein>
<dbReference type="EMBL" id="CP108195">
    <property type="protein sequence ID" value="WTS17690.1"/>
    <property type="molecule type" value="Genomic_DNA"/>
</dbReference>
<dbReference type="AlphaFoldDB" id="A0AAU1UKC8"/>
<evidence type="ECO:0000256" key="2">
    <source>
        <dbReference type="SAM" id="SignalP"/>
    </source>
</evidence>